<dbReference type="EMBL" id="KV750069">
    <property type="protein sequence ID" value="OCL06443.1"/>
    <property type="molecule type" value="Genomic_DNA"/>
</dbReference>
<feature type="transmembrane region" description="Helical" evidence="6">
    <location>
        <begin position="22"/>
        <end position="39"/>
    </location>
</feature>
<feature type="domain" description="Major facilitator superfamily (MFS) profile" evidence="7">
    <location>
        <begin position="26"/>
        <end position="234"/>
    </location>
</feature>
<comment type="subcellular location">
    <subcellularLocation>
        <location evidence="1">Membrane</location>
        <topology evidence="1">Multi-pass membrane protein</topology>
    </subcellularLocation>
</comment>
<organism evidence="8 9">
    <name type="scientific">Glonium stellatum</name>
    <dbReference type="NCBI Taxonomy" id="574774"/>
    <lineage>
        <taxon>Eukaryota</taxon>
        <taxon>Fungi</taxon>
        <taxon>Dikarya</taxon>
        <taxon>Ascomycota</taxon>
        <taxon>Pezizomycotina</taxon>
        <taxon>Dothideomycetes</taxon>
        <taxon>Pleosporomycetidae</taxon>
        <taxon>Gloniales</taxon>
        <taxon>Gloniaceae</taxon>
        <taxon>Glonium</taxon>
    </lineage>
</organism>
<accession>A0A8E2EXF1</accession>
<evidence type="ECO:0000313" key="8">
    <source>
        <dbReference type="EMBL" id="OCL06443.1"/>
    </source>
</evidence>
<dbReference type="SUPFAM" id="SSF103473">
    <property type="entry name" value="MFS general substrate transporter"/>
    <property type="match status" value="1"/>
</dbReference>
<reference evidence="8 9" key="1">
    <citation type="journal article" date="2016" name="Nat. Commun.">
        <title>Ectomycorrhizal ecology is imprinted in the genome of the dominant symbiotic fungus Cenococcum geophilum.</title>
        <authorList>
            <consortium name="DOE Joint Genome Institute"/>
            <person name="Peter M."/>
            <person name="Kohler A."/>
            <person name="Ohm R.A."/>
            <person name="Kuo A."/>
            <person name="Krutzmann J."/>
            <person name="Morin E."/>
            <person name="Arend M."/>
            <person name="Barry K.W."/>
            <person name="Binder M."/>
            <person name="Choi C."/>
            <person name="Clum A."/>
            <person name="Copeland A."/>
            <person name="Grisel N."/>
            <person name="Haridas S."/>
            <person name="Kipfer T."/>
            <person name="LaButti K."/>
            <person name="Lindquist E."/>
            <person name="Lipzen A."/>
            <person name="Maire R."/>
            <person name="Meier B."/>
            <person name="Mihaltcheva S."/>
            <person name="Molinier V."/>
            <person name="Murat C."/>
            <person name="Poggeler S."/>
            <person name="Quandt C.A."/>
            <person name="Sperisen C."/>
            <person name="Tritt A."/>
            <person name="Tisserant E."/>
            <person name="Crous P.W."/>
            <person name="Henrissat B."/>
            <person name="Nehls U."/>
            <person name="Egli S."/>
            <person name="Spatafora J.W."/>
            <person name="Grigoriev I.V."/>
            <person name="Martin F.M."/>
        </authorList>
    </citation>
    <scope>NUCLEOTIDE SEQUENCE [LARGE SCALE GENOMIC DNA]</scope>
    <source>
        <strain evidence="8 9">CBS 207.34</strain>
    </source>
</reference>
<dbReference type="PROSITE" id="PS50850">
    <property type="entry name" value="MFS"/>
    <property type="match status" value="1"/>
</dbReference>
<dbReference type="InterPro" id="IPR011701">
    <property type="entry name" value="MFS"/>
</dbReference>
<proteinExistence type="predicted"/>
<keyword evidence="3 6" id="KW-0812">Transmembrane</keyword>
<feature type="transmembrane region" description="Helical" evidence="6">
    <location>
        <begin position="155"/>
        <end position="177"/>
    </location>
</feature>
<feature type="transmembrane region" description="Helical" evidence="6">
    <location>
        <begin position="122"/>
        <end position="143"/>
    </location>
</feature>
<dbReference type="PANTHER" id="PTHR43791:SF21">
    <property type="entry name" value="MAJOR FACILITATOR SUPERFAMILY (MFS) PROFILE DOMAIN-CONTAINING PROTEIN"/>
    <property type="match status" value="1"/>
</dbReference>
<evidence type="ECO:0000256" key="2">
    <source>
        <dbReference type="ARBA" id="ARBA00022448"/>
    </source>
</evidence>
<evidence type="ECO:0000313" key="9">
    <source>
        <dbReference type="Proteomes" id="UP000250140"/>
    </source>
</evidence>
<feature type="transmembrane region" description="Helical" evidence="6">
    <location>
        <begin position="63"/>
        <end position="84"/>
    </location>
</feature>
<feature type="transmembrane region" description="Helical" evidence="6">
    <location>
        <begin position="91"/>
        <end position="110"/>
    </location>
</feature>
<evidence type="ECO:0000256" key="3">
    <source>
        <dbReference type="ARBA" id="ARBA00022692"/>
    </source>
</evidence>
<feature type="transmembrane region" description="Helical" evidence="6">
    <location>
        <begin position="197"/>
        <end position="219"/>
    </location>
</feature>
<dbReference type="PANTHER" id="PTHR43791">
    <property type="entry name" value="PERMEASE-RELATED"/>
    <property type="match status" value="1"/>
</dbReference>
<keyword evidence="9" id="KW-1185">Reference proteome</keyword>
<keyword evidence="4 6" id="KW-1133">Transmembrane helix</keyword>
<dbReference type="Proteomes" id="UP000250140">
    <property type="component" value="Unassembled WGS sequence"/>
</dbReference>
<evidence type="ECO:0000256" key="4">
    <source>
        <dbReference type="ARBA" id="ARBA00022989"/>
    </source>
</evidence>
<dbReference type="InterPro" id="IPR020846">
    <property type="entry name" value="MFS_dom"/>
</dbReference>
<name>A0A8E2EXF1_9PEZI</name>
<evidence type="ECO:0000256" key="1">
    <source>
        <dbReference type="ARBA" id="ARBA00004141"/>
    </source>
</evidence>
<dbReference type="Pfam" id="PF07690">
    <property type="entry name" value="MFS_1"/>
    <property type="match status" value="1"/>
</dbReference>
<keyword evidence="2" id="KW-0813">Transport</keyword>
<sequence length="234" mass="26355">MEEDTAAQEYEDLLNKKTVRKLDLILLPFLALLFLFNSLDKSNIGNAESAHFTSDIGLEKEDLNTAVALFFAFFVTLQPVGAALGRRYGMVVWVPSCMTLWGISTTLHVWVRARWQLFTLRIIIGCLEAGFYPVTVSYLSLFYTRFEFARRLSLFYGQAAVAGALGGILSYFVFSHFNNEHPDPSSAASPDNAWKSWQVLFLLEGGSTVIVALTGFFWLPHSAKTAWFLSKEER</sequence>
<gene>
    <name evidence="8" type="ORF">AOQ84DRAFT_296963</name>
</gene>
<keyword evidence="5 6" id="KW-0472">Membrane</keyword>
<feature type="non-terminal residue" evidence="8">
    <location>
        <position position="1"/>
    </location>
</feature>
<dbReference type="AlphaFoldDB" id="A0A8E2EXF1"/>
<evidence type="ECO:0000259" key="7">
    <source>
        <dbReference type="PROSITE" id="PS50850"/>
    </source>
</evidence>
<protein>
    <submittedName>
        <fullName evidence="8">MFS general substrate transporter</fullName>
    </submittedName>
</protein>
<dbReference type="InterPro" id="IPR036259">
    <property type="entry name" value="MFS_trans_sf"/>
</dbReference>
<evidence type="ECO:0000256" key="6">
    <source>
        <dbReference type="SAM" id="Phobius"/>
    </source>
</evidence>
<evidence type="ECO:0000256" key="5">
    <source>
        <dbReference type="ARBA" id="ARBA00023136"/>
    </source>
</evidence>
<dbReference type="OrthoDB" id="2985014at2759"/>
<dbReference type="GO" id="GO:0016020">
    <property type="term" value="C:membrane"/>
    <property type="evidence" value="ECO:0007669"/>
    <property type="project" value="UniProtKB-SubCell"/>
</dbReference>
<dbReference type="GO" id="GO:0022857">
    <property type="term" value="F:transmembrane transporter activity"/>
    <property type="evidence" value="ECO:0007669"/>
    <property type="project" value="InterPro"/>
</dbReference>
<dbReference type="Gene3D" id="1.20.1250.20">
    <property type="entry name" value="MFS general substrate transporter like domains"/>
    <property type="match status" value="1"/>
</dbReference>